<dbReference type="InterPro" id="IPR025421">
    <property type="entry name" value="DUF4148"/>
</dbReference>
<feature type="signal peptide" evidence="2">
    <location>
        <begin position="1"/>
        <end position="22"/>
    </location>
</feature>
<name>A0A5E4S1J3_9BURK</name>
<evidence type="ECO:0000256" key="1">
    <source>
        <dbReference type="SAM" id="MobiDB-lite"/>
    </source>
</evidence>
<keyword evidence="4" id="KW-1185">Reference proteome</keyword>
<dbReference type="EMBL" id="CABPSB010000001">
    <property type="protein sequence ID" value="VVD69666.1"/>
    <property type="molecule type" value="Genomic_DNA"/>
</dbReference>
<dbReference type="RefSeq" id="WP_174994813.1">
    <property type="nucleotide sequence ID" value="NZ_CABPSB010000001.1"/>
</dbReference>
<feature type="chain" id="PRO_5022931473" description="Purine nucleoside phosphorylase" evidence="2">
    <location>
        <begin position="23"/>
        <end position="110"/>
    </location>
</feature>
<dbReference type="AlphaFoldDB" id="A0A5E4S1J3"/>
<evidence type="ECO:0000313" key="3">
    <source>
        <dbReference type="EMBL" id="VVD69666.1"/>
    </source>
</evidence>
<evidence type="ECO:0000313" key="4">
    <source>
        <dbReference type="Proteomes" id="UP000406256"/>
    </source>
</evidence>
<evidence type="ECO:0008006" key="5">
    <source>
        <dbReference type="Google" id="ProtNLM"/>
    </source>
</evidence>
<dbReference type="Proteomes" id="UP000406256">
    <property type="component" value="Unassembled WGS sequence"/>
</dbReference>
<keyword evidence="2" id="KW-0732">Signal</keyword>
<feature type="region of interest" description="Disordered" evidence="1">
    <location>
        <begin position="65"/>
        <end position="110"/>
    </location>
</feature>
<gene>
    <name evidence="3" type="ORF">PAN31108_00557</name>
</gene>
<evidence type="ECO:0000256" key="2">
    <source>
        <dbReference type="SAM" id="SignalP"/>
    </source>
</evidence>
<organism evidence="3 4">
    <name type="scientific">Pandoraea anhela</name>
    <dbReference type="NCBI Taxonomy" id="2508295"/>
    <lineage>
        <taxon>Bacteria</taxon>
        <taxon>Pseudomonadati</taxon>
        <taxon>Pseudomonadota</taxon>
        <taxon>Betaproteobacteria</taxon>
        <taxon>Burkholderiales</taxon>
        <taxon>Burkholderiaceae</taxon>
        <taxon>Pandoraea</taxon>
    </lineage>
</organism>
<sequence>MKTSILATTTAILLAASSVAMAAPQTGKTRAEVRAELKALQDAGYTAAGDSTRYPANLQKAQAKLAKSSMERSQPATGVATGDAMSSMPAASMPPAYRDKSRFDATFRGQ</sequence>
<protein>
    <recommendedName>
        <fullName evidence="5">Purine nucleoside phosphorylase</fullName>
    </recommendedName>
</protein>
<proteinExistence type="predicted"/>
<feature type="compositionally biased region" description="Basic and acidic residues" evidence="1">
    <location>
        <begin position="97"/>
        <end position="110"/>
    </location>
</feature>
<dbReference type="Pfam" id="PF13663">
    <property type="entry name" value="DUF4148"/>
    <property type="match status" value="1"/>
</dbReference>
<reference evidence="3 4" key="1">
    <citation type="submission" date="2019-08" db="EMBL/GenBank/DDBJ databases">
        <authorList>
            <person name="Peeters C."/>
        </authorList>
    </citation>
    <scope>NUCLEOTIDE SEQUENCE [LARGE SCALE GENOMIC DNA]</scope>
    <source>
        <strain evidence="3 4">LMG 31108</strain>
    </source>
</reference>
<accession>A0A5E4S1J3</accession>
<feature type="compositionally biased region" description="Low complexity" evidence="1">
    <location>
        <begin position="84"/>
        <end position="96"/>
    </location>
</feature>